<proteinExistence type="predicted"/>
<organism evidence="1 2">
    <name type="scientific">Cribrihabitans marinus</name>
    <dbReference type="NCBI Taxonomy" id="1227549"/>
    <lineage>
        <taxon>Bacteria</taxon>
        <taxon>Pseudomonadati</taxon>
        <taxon>Pseudomonadota</taxon>
        <taxon>Alphaproteobacteria</taxon>
        <taxon>Rhodobacterales</taxon>
        <taxon>Paracoccaceae</taxon>
        <taxon>Cribrihabitans</taxon>
    </lineage>
</organism>
<dbReference type="SUPFAM" id="SSF47473">
    <property type="entry name" value="EF-hand"/>
    <property type="match status" value="1"/>
</dbReference>
<evidence type="ECO:0000313" key="1">
    <source>
        <dbReference type="EMBL" id="SEI53240.1"/>
    </source>
</evidence>
<dbReference type="EMBL" id="FNYD01000001">
    <property type="protein sequence ID" value="SEI53240.1"/>
    <property type="molecule type" value="Genomic_DNA"/>
</dbReference>
<dbReference type="RefSeq" id="WP_229724172.1">
    <property type="nucleotide sequence ID" value="NZ_BMGV01000001.1"/>
</dbReference>
<gene>
    <name evidence="1" type="ORF">SAMN05444007_101473</name>
</gene>
<evidence type="ECO:0008006" key="3">
    <source>
        <dbReference type="Google" id="ProtNLM"/>
    </source>
</evidence>
<dbReference type="AlphaFoldDB" id="A0A1H6RN47"/>
<dbReference type="Proteomes" id="UP000199379">
    <property type="component" value="Unassembled WGS sequence"/>
</dbReference>
<dbReference type="PROSITE" id="PS00018">
    <property type="entry name" value="EF_HAND_1"/>
    <property type="match status" value="1"/>
</dbReference>
<dbReference type="STRING" id="1227549.SAMN05444007_101473"/>
<evidence type="ECO:0000313" key="2">
    <source>
        <dbReference type="Proteomes" id="UP000199379"/>
    </source>
</evidence>
<accession>A0A1H6RN47</accession>
<reference evidence="1 2" key="1">
    <citation type="submission" date="2016-10" db="EMBL/GenBank/DDBJ databases">
        <authorList>
            <person name="de Groot N.N."/>
        </authorList>
    </citation>
    <scope>NUCLEOTIDE SEQUENCE [LARGE SCALE GENOMIC DNA]</scope>
    <source>
        <strain evidence="1 2">DSM 29340</strain>
    </source>
</reference>
<dbReference type="InterPro" id="IPR011992">
    <property type="entry name" value="EF-hand-dom_pair"/>
</dbReference>
<keyword evidence="2" id="KW-1185">Reference proteome</keyword>
<protein>
    <recommendedName>
        <fullName evidence="3">EF hand</fullName>
    </recommendedName>
</protein>
<name>A0A1H6RN47_9RHOB</name>
<sequence>MTPAELTEKRGELFYMFDQDGNGTLDPAEYDLFDETRRADIETNAGGRKGPMRVVDHAMARGFNDGDGDGMV</sequence>
<dbReference type="InterPro" id="IPR018247">
    <property type="entry name" value="EF_Hand_1_Ca_BS"/>
</dbReference>